<dbReference type="PANTHER" id="PTHR47505">
    <property type="entry name" value="DNA UTILIZATION PROTEIN YHGH"/>
    <property type="match status" value="1"/>
</dbReference>
<gene>
    <name evidence="3" type="ORF">QP858_03380</name>
</gene>
<keyword evidence="3" id="KW-0328">Glycosyltransferase</keyword>
<dbReference type="InterPro" id="IPR000836">
    <property type="entry name" value="PRTase_dom"/>
</dbReference>
<dbReference type="InterPro" id="IPR051910">
    <property type="entry name" value="ComF/GntX_DNA_util-trans"/>
</dbReference>
<organism evidence="3 4">
    <name type="scientific">Trueperella bernardiae</name>
    <dbReference type="NCBI Taxonomy" id="59561"/>
    <lineage>
        <taxon>Bacteria</taxon>
        <taxon>Bacillati</taxon>
        <taxon>Actinomycetota</taxon>
        <taxon>Actinomycetes</taxon>
        <taxon>Actinomycetales</taxon>
        <taxon>Actinomycetaceae</taxon>
        <taxon>Trueperella</taxon>
    </lineage>
</organism>
<dbReference type="GO" id="GO:0016757">
    <property type="term" value="F:glycosyltransferase activity"/>
    <property type="evidence" value="ECO:0007669"/>
    <property type="project" value="UniProtKB-KW"/>
</dbReference>
<name>A0AAW6ZL97_9ACTO</name>
<protein>
    <submittedName>
        <fullName evidence="3">Phosphoribosyltransferase family protein</fullName>
    </submittedName>
</protein>
<dbReference type="SUPFAM" id="SSF53271">
    <property type="entry name" value="PRTase-like"/>
    <property type="match status" value="1"/>
</dbReference>
<dbReference type="Proteomes" id="UP001225576">
    <property type="component" value="Unassembled WGS sequence"/>
</dbReference>
<dbReference type="InterPro" id="IPR029057">
    <property type="entry name" value="PRTase-like"/>
</dbReference>
<accession>A0AAW6ZL97</accession>
<dbReference type="AlphaFoldDB" id="A0AAW6ZL97"/>
<dbReference type="EMBL" id="JASPDQ010000005">
    <property type="protein sequence ID" value="MDK8601503.1"/>
    <property type="molecule type" value="Genomic_DNA"/>
</dbReference>
<evidence type="ECO:0000256" key="1">
    <source>
        <dbReference type="ARBA" id="ARBA00008007"/>
    </source>
</evidence>
<sequence length="260" mass="27419">MWMNDQWNALLDLLYPRWCAGCGAWDEDLCASCGAEFSGWEDVSEHLPYVGVAGEERAEFPVFALASYTGPAASAVVAWKNMADRRMDRAFAEVIGAHPPPELAATLVVPAPSAPKRARQGRFVAGVIAQAVAEMYGAEVGIVLRRQRAGGLPGGLGRAGSRLERLGGTVADAVGRMGRQRANLQARGKKARGITALPVGLEGADVIVVDDVVTTGATLAGASRAVKSRGGTVRGAFVLAAAKDPREFRVRGHTEPFRAV</sequence>
<dbReference type="Pfam" id="PF00156">
    <property type="entry name" value="Pribosyltran"/>
    <property type="match status" value="1"/>
</dbReference>
<reference evidence="3" key="1">
    <citation type="submission" date="2023-05" db="EMBL/GenBank/DDBJ databases">
        <title>Genomic Catalog of Human Bladder Bacteria.</title>
        <authorList>
            <person name="Du J."/>
        </authorList>
    </citation>
    <scope>NUCLEOTIDE SEQUENCE</scope>
    <source>
        <strain evidence="3">UMB1304A</strain>
    </source>
</reference>
<dbReference type="RefSeq" id="WP_285321308.1">
    <property type="nucleotide sequence ID" value="NZ_JASPDQ010000005.1"/>
</dbReference>
<evidence type="ECO:0000313" key="3">
    <source>
        <dbReference type="EMBL" id="MDK8601503.1"/>
    </source>
</evidence>
<dbReference type="PANTHER" id="PTHR47505:SF1">
    <property type="entry name" value="DNA UTILIZATION PROTEIN YHGH"/>
    <property type="match status" value="1"/>
</dbReference>
<comment type="caution">
    <text evidence="3">The sequence shown here is derived from an EMBL/GenBank/DDBJ whole genome shotgun (WGS) entry which is preliminary data.</text>
</comment>
<dbReference type="Gene3D" id="3.40.50.2020">
    <property type="match status" value="1"/>
</dbReference>
<evidence type="ECO:0000313" key="4">
    <source>
        <dbReference type="Proteomes" id="UP001225576"/>
    </source>
</evidence>
<feature type="domain" description="Phosphoribosyltransferase" evidence="2">
    <location>
        <begin position="196"/>
        <end position="245"/>
    </location>
</feature>
<comment type="similarity">
    <text evidence="1">Belongs to the ComF/GntX family.</text>
</comment>
<evidence type="ECO:0000259" key="2">
    <source>
        <dbReference type="Pfam" id="PF00156"/>
    </source>
</evidence>
<proteinExistence type="inferred from homology"/>
<keyword evidence="3" id="KW-0808">Transferase</keyword>